<keyword evidence="3" id="KW-1133">Transmembrane helix</keyword>
<evidence type="ECO:0000256" key="1">
    <source>
        <dbReference type="ARBA" id="ARBA00006484"/>
    </source>
</evidence>
<accession>A0A8X6QD37</accession>
<comment type="similarity">
    <text evidence="1">Belongs to the short-chain dehydrogenases/reductases (SDR) family.</text>
</comment>
<name>A0A8X6QD37_NEPPI</name>
<dbReference type="Pfam" id="PF00106">
    <property type="entry name" value="adh_short"/>
    <property type="match status" value="2"/>
</dbReference>
<keyword evidence="5" id="KW-1185">Reference proteome</keyword>
<dbReference type="InterPro" id="IPR002347">
    <property type="entry name" value="SDR_fam"/>
</dbReference>
<dbReference type="Gene3D" id="3.40.50.720">
    <property type="entry name" value="NAD(P)-binding Rossmann-like Domain"/>
    <property type="match status" value="2"/>
</dbReference>
<protein>
    <submittedName>
        <fullName evidence="4">17-beta-hydroxysteroid dehydrogenase 13</fullName>
    </submittedName>
</protein>
<organism evidence="4 5">
    <name type="scientific">Nephila pilipes</name>
    <name type="common">Giant wood spider</name>
    <name type="synonym">Nephila maculata</name>
    <dbReference type="NCBI Taxonomy" id="299642"/>
    <lineage>
        <taxon>Eukaryota</taxon>
        <taxon>Metazoa</taxon>
        <taxon>Ecdysozoa</taxon>
        <taxon>Arthropoda</taxon>
        <taxon>Chelicerata</taxon>
        <taxon>Arachnida</taxon>
        <taxon>Araneae</taxon>
        <taxon>Araneomorphae</taxon>
        <taxon>Entelegynae</taxon>
        <taxon>Araneoidea</taxon>
        <taxon>Nephilidae</taxon>
        <taxon>Nephila</taxon>
    </lineage>
</organism>
<sequence length="240" mass="26791">MPNQACKPVASSAENDSGFSAFRDFVNLVGNIIWTAISSAFCAIFFTKPKKCLSGEVVLVTGAANGLGKELALKFAAEGAKIVLWDIDEINKFFLPRMINRGKGHIVATASVGGLRGWLYLADYSASKFALLGMMEAMEEEMRCQGLEKRIHFTTVCPITMNTGMNQNPTTRLPSIMPILNVKETAAIIVDAVQRNERLITVPRKILYPLLFLRLFPRKIAQLIFDYLEYNMLPNHQEKQ</sequence>
<keyword evidence="2" id="KW-0560">Oxidoreductase</keyword>
<dbReference type="InterPro" id="IPR036291">
    <property type="entry name" value="NAD(P)-bd_dom_sf"/>
</dbReference>
<reference evidence="4" key="1">
    <citation type="submission" date="2020-08" db="EMBL/GenBank/DDBJ databases">
        <title>Multicomponent nature underlies the extraordinary mechanical properties of spider dragline silk.</title>
        <authorList>
            <person name="Kono N."/>
            <person name="Nakamura H."/>
            <person name="Mori M."/>
            <person name="Yoshida Y."/>
            <person name="Ohtoshi R."/>
            <person name="Malay A.D."/>
            <person name="Moran D.A.P."/>
            <person name="Tomita M."/>
            <person name="Numata K."/>
            <person name="Arakawa K."/>
        </authorList>
    </citation>
    <scope>NUCLEOTIDE SEQUENCE</scope>
</reference>
<keyword evidence="3" id="KW-0472">Membrane</keyword>
<evidence type="ECO:0000313" key="5">
    <source>
        <dbReference type="Proteomes" id="UP000887013"/>
    </source>
</evidence>
<keyword evidence="3" id="KW-0812">Transmembrane</keyword>
<evidence type="ECO:0000256" key="3">
    <source>
        <dbReference type="SAM" id="Phobius"/>
    </source>
</evidence>
<dbReference type="EMBL" id="BMAW01080589">
    <property type="protein sequence ID" value="GFU20333.1"/>
    <property type="molecule type" value="Genomic_DNA"/>
</dbReference>
<dbReference type="Proteomes" id="UP000887013">
    <property type="component" value="Unassembled WGS sequence"/>
</dbReference>
<evidence type="ECO:0000313" key="4">
    <source>
        <dbReference type="EMBL" id="GFU20333.1"/>
    </source>
</evidence>
<dbReference type="PANTHER" id="PTHR24322">
    <property type="entry name" value="PKSB"/>
    <property type="match status" value="1"/>
</dbReference>
<dbReference type="SUPFAM" id="SSF51735">
    <property type="entry name" value="NAD(P)-binding Rossmann-fold domains"/>
    <property type="match status" value="1"/>
</dbReference>
<feature type="transmembrane region" description="Helical" evidence="3">
    <location>
        <begin position="25"/>
        <end position="46"/>
    </location>
</feature>
<comment type="caution">
    <text evidence="4">The sequence shown here is derived from an EMBL/GenBank/DDBJ whole genome shotgun (WGS) entry which is preliminary data.</text>
</comment>
<proteinExistence type="inferred from homology"/>
<dbReference type="OrthoDB" id="6416212at2759"/>
<dbReference type="AlphaFoldDB" id="A0A8X6QD37"/>
<dbReference type="GO" id="GO:0016616">
    <property type="term" value="F:oxidoreductase activity, acting on the CH-OH group of donors, NAD or NADP as acceptor"/>
    <property type="evidence" value="ECO:0007669"/>
    <property type="project" value="TreeGrafter"/>
</dbReference>
<evidence type="ECO:0000256" key="2">
    <source>
        <dbReference type="ARBA" id="ARBA00023002"/>
    </source>
</evidence>
<dbReference type="PANTHER" id="PTHR24322:SF736">
    <property type="entry name" value="RETINOL DEHYDROGENASE 10"/>
    <property type="match status" value="1"/>
</dbReference>
<gene>
    <name evidence="4" type="primary">HSD17B13</name>
    <name evidence="4" type="ORF">NPIL_705081</name>
</gene>